<dbReference type="EMBL" id="CM042048">
    <property type="protein sequence ID" value="KAI3757304.1"/>
    <property type="molecule type" value="Genomic_DNA"/>
</dbReference>
<comment type="caution">
    <text evidence="1">The sequence shown here is derived from an EMBL/GenBank/DDBJ whole genome shotgun (WGS) entry which is preliminary data.</text>
</comment>
<gene>
    <name evidence="1" type="ORF">L6452_04838</name>
</gene>
<evidence type="ECO:0000313" key="1">
    <source>
        <dbReference type="EMBL" id="KAI3757304.1"/>
    </source>
</evidence>
<evidence type="ECO:0000313" key="2">
    <source>
        <dbReference type="Proteomes" id="UP001055879"/>
    </source>
</evidence>
<reference evidence="1 2" key="2">
    <citation type="journal article" date="2022" name="Mol. Ecol. Resour.">
        <title>The genomes of chicory, endive, great burdock and yacon provide insights into Asteraceae paleo-polyploidization history and plant inulin production.</title>
        <authorList>
            <person name="Fan W."/>
            <person name="Wang S."/>
            <person name="Wang H."/>
            <person name="Wang A."/>
            <person name="Jiang F."/>
            <person name="Liu H."/>
            <person name="Zhao H."/>
            <person name="Xu D."/>
            <person name="Zhang Y."/>
        </authorList>
    </citation>
    <scope>NUCLEOTIDE SEQUENCE [LARGE SCALE GENOMIC DNA]</scope>
    <source>
        <strain evidence="2">cv. Niubang</strain>
    </source>
</reference>
<accession>A0ACB9EEC6</accession>
<proteinExistence type="predicted"/>
<dbReference type="Proteomes" id="UP001055879">
    <property type="component" value="Linkage Group LG02"/>
</dbReference>
<sequence length="359" mass="41166">MKAYRAKAIATKKVRGDYSEQYEHLRDYALELKRENPGTTVKIVVEDEANPYSPTRQFKRIYIYIGALKDDFKACGKELLGLDGSFMKGPFPGHILTAVGVDPNQEHRFYLRHIYENMKKTWKGKVFKDAPWKCATSPTLPQFQNFMDYLKVLDRKAFEWLKDIPAVHWSRAHFTGRPHCDVLLNNMCKVFNRQLIDGCDTPIITTLEYIREYLMKRIVNVGMVIAKSEGLLTPTTTRILEATKTQVAQYIVHWNGGDKYQVHDSYRLATWKKVYEFKVGPLSGKELWPKSDCALKLTTPVHHTQVGRPKKKIRKSAEELSQPVKGSKFSKAEKSATCTKCKKSGHNSRTCKGQEAKAV</sequence>
<name>A0ACB9EEC6_ARCLA</name>
<protein>
    <submittedName>
        <fullName evidence="1">Uncharacterized protein</fullName>
    </submittedName>
</protein>
<keyword evidence="2" id="KW-1185">Reference proteome</keyword>
<reference evidence="2" key="1">
    <citation type="journal article" date="2022" name="Mol. Ecol. Resour.">
        <title>The genomes of chicory, endive, great burdock and yacon provide insights into Asteraceae palaeo-polyploidization history and plant inulin production.</title>
        <authorList>
            <person name="Fan W."/>
            <person name="Wang S."/>
            <person name="Wang H."/>
            <person name="Wang A."/>
            <person name="Jiang F."/>
            <person name="Liu H."/>
            <person name="Zhao H."/>
            <person name="Xu D."/>
            <person name="Zhang Y."/>
        </authorList>
    </citation>
    <scope>NUCLEOTIDE SEQUENCE [LARGE SCALE GENOMIC DNA]</scope>
    <source>
        <strain evidence="2">cv. Niubang</strain>
    </source>
</reference>
<organism evidence="1 2">
    <name type="scientific">Arctium lappa</name>
    <name type="common">Greater burdock</name>
    <name type="synonym">Lappa major</name>
    <dbReference type="NCBI Taxonomy" id="4217"/>
    <lineage>
        <taxon>Eukaryota</taxon>
        <taxon>Viridiplantae</taxon>
        <taxon>Streptophyta</taxon>
        <taxon>Embryophyta</taxon>
        <taxon>Tracheophyta</taxon>
        <taxon>Spermatophyta</taxon>
        <taxon>Magnoliopsida</taxon>
        <taxon>eudicotyledons</taxon>
        <taxon>Gunneridae</taxon>
        <taxon>Pentapetalae</taxon>
        <taxon>asterids</taxon>
        <taxon>campanulids</taxon>
        <taxon>Asterales</taxon>
        <taxon>Asteraceae</taxon>
        <taxon>Carduoideae</taxon>
        <taxon>Cardueae</taxon>
        <taxon>Arctiinae</taxon>
        <taxon>Arctium</taxon>
    </lineage>
</organism>